<accession>K3YP37</accession>
<dbReference type="AlphaFoldDB" id="K3YP37"/>
<reference evidence="2" key="2">
    <citation type="submission" date="2018-08" db="UniProtKB">
        <authorList>
            <consortium name="EnsemblPlants"/>
        </authorList>
    </citation>
    <scope>IDENTIFICATION</scope>
    <source>
        <strain evidence="2">Yugu1</strain>
    </source>
</reference>
<sequence length="145" mass="15870">MVWCPQRPPSPASPVCSRADGVIFVLNGLSSSGSSSRSRAASGTSRRAAADAASAGELAPPRCWRGARRGGGERRAHELWPGHRGRRGRAEHEGGRQRERRRGEREREANERESTREDRDEGYFGHFCCSVLSGLPNGDKGTEWA</sequence>
<evidence type="ECO:0000256" key="1">
    <source>
        <dbReference type="SAM" id="MobiDB-lite"/>
    </source>
</evidence>
<organism evidence="2 3">
    <name type="scientific">Setaria italica</name>
    <name type="common">Foxtail millet</name>
    <name type="synonym">Panicum italicum</name>
    <dbReference type="NCBI Taxonomy" id="4555"/>
    <lineage>
        <taxon>Eukaryota</taxon>
        <taxon>Viridiplantae</taxon>
        <taxon>Streptophyta</taxon>
        <taxon>Embryophyta</taxon>
        <taxon>Tracheophyta</taxon>
        <taxon>Spermatophyta</taxon>
        <taxon>Magnoliopsida</taxon>
        <taxon>Liliopsida</taxon>
        <taxon>Poales</taxon>
        <taxon>Poaceae</taxon>
        <taxon>PACMAD clade</taxon>
        <taxon>Panicoideae</taxon>
        <taxon>Panicodae</taxon>
        <taxon>Paniceae</taxon>
        <taxon>Cenchrinae</taxon>
        <taxon>Setaria</taxon>
    </lineage>
</organism>
<dbReference type="HOGENOM" id="CLU_1790257_0_0_1"/>
<feature type="compositionally biased region" description="Basic and acidic residues" evidence="1">
    <location>
        <begin position="70"/>
        <end position="81"/>
    </location>
</feature>
<feature type="region of interest" description="Disordered" evidence="1">
    <location>
        <begin position="28"/>
        <end position="119"/>
    </location>
</feature>
<evidence type="ECO:0000313" key="3">
    <source>
        <dbReference type="Proteomes" id="UP000004995"/>
    </source>
</evidence>
<proteinExistence type="predicted"/>
<evidence type="ECO:0000313" key="2">
    <source>
        <dbReference type="EnsemblPlants" id="KQL00248"/>
    </source>
</evidence>
<dbReference type="InParanoid" id="K3YP37"/>
<dbReference type="EnsemblPlants" id="KQL00248">
    <property type="protein sequence ID" value="KQL00248"/>
    <property type="gene ID" value="SETIT_016029mg"/>
</dbReference>
<feature type="compositionally biased region" description="Basic and acidic residues" evidence="1">
    <location>
        <begin position="88"/>
        <end position="119"/>
    </location>
</feature>
<reference evidence="3" key="1">
    <citation type="journal article" date="2012" name="Nat. Biotechnol.">
        <title>Reference genome sequence of the model plant Setaria.</title>
        <authorList>
            <person name="Bennetzen J.L."/>
            <person name="Schmutz J."/>
            <person name="Wang H."/>
            <person name="Percifield R."/>
            <person name="Hawkins J."/>
            <person name="Pontaroli A.C."/>
            <person name="Estep M."/>
            <person name="Feng L."/>
            <person name="Vaughn J.N."/>
            <person name="Grimwood J."/>
            <person name="Jenkins J."/>
            <person name="Barry K."/>
            <person name="Lindquist E."/>
            <person name="Hellsten U."/>
            <person name="Deshpande S."/>
            <person name="Wang X."/>
            <person name="Wu X."/>
            <person name="Mitros T."/>
            <person name="Triplett J."/>
            <person name="Yang X."/>
            <person name="Ye C.Y."/>
            <person name="Mauro-Herrera M."/>
            <person name="Wang L."/>
            <person name="Li P."/>
            <person name="Sharma M."/>
            <person name="Sharma R."/>
            <person name="Ronald P.C."/>
            <person name="Panaud O."/>
            <person name="Kellogg E.A."/>
            <person name="Brutnell T.P."/>
            <person name="Doust A.N."/>
            <person name="Tuskan G.A."/>
            <person name="Rokhsar D."/>
            <person name="Devos K.M."/>
        </authorList>
    </citation>
    <scope>NUCLEOTIDE SEQUENCE [LARGE SCALE GENOMIC DNA]</scope>
    <source>
        <strain evidence="3">cv. Yugu1</strain>
    </source>
</reference>
<feature type="compositionally biased region" description="Low complexity" evidence="1">
    <location>
        <begin position="30"/>
        <end position="56"/>
    </location>
</feature>
<protein>
    <submittedName>
        <fullName evidence="2">Uncharacterized protein</fullName>
    </submittedName>
</protein>
<dbReference type="Gramene" id="KQL00248">
    <property type="protein sequence ID" value="KQL00248"/>
    <property type="gene ID" value="SETIT_016029mg"/>
</dbReference>
<name>K3YP37_SETIT</name>
<dbReference type="EMBL" id="AGNK02003487">
    <property type="status" value="NOT_ANNOTATED_CDS"/>
    <property type="molecule type" value="Genomic_DNA"/>
</dbReference>
<dbReference type="Proteomes" id="UP000004995">
    <property type="component" value="Unassembled WGS sequence"/>
</dbReference>
<keyword evidence="3" id="KW-1185">Reference proteome</keyword>